<keyword evidence="2" id="KW-1185">Reference proteome</keyword>
<dbReference type="AlphaFoldDB" id="F0R793"/>
<accession>F0R793</accession>
<dbReference type="STRING" id="667015.Bacsa_2372"/>
<dbReference type="eggNOG" id="ENOG5030RXE">
    <property type="taxonomic scope" value="Bacteria"/>
</dbReference>
<dbReference type="KEGG" id="bsa:Bacsa_2372"/>
<dbReference type="HOGENOM" id="CLU_2630844_0_0_10"/>
<organism evidence="1 2">
    <name type="scientific">Phocaeicola salanitronis (strain DSM 18170 / JCM 13657 / CCUG 60908 / BL78)</name>
    <name type="common">Bacteroides salanitronis</name>
    <dbReference type="NCBI Taxonomy" id="667015"/>
    <lineage>
        <taxon>Bacteria</taxon>
        <taxon>Pseudomonadati</taxon>
        <taxon>Bacteroidota</taxon>
        <taxon>Bacteroidia</taxon>
        <taxon>Bacteroidales</taxon>
        <taxon>Bacteroidaceae</taxon>
        <taxon>Phocaeicola</taxon>
    </lineage>
</organism>
<evidence type="ECO:0000313" key="2">
    <source>
        <dbReference type="Proteomes" id="UP000007486"/>
    </source>
</evidence>
<proteinExistence type="predicted"/>
<gene>
    <name evidence="1" type="ordered locus">Bacsa_2372</name>
</gene>
<dbReference type="Proteomes" id="UP000007486">
    <property type="component" value="Chromosome"/>
</dbReference>
<reference evidence="1 2" key="1">
    <citation type="journal article" date="2011" name="Stand. Genomic Sci.">
        <title>Complete genome sequence of Bacteroides salanitronis type strain (BL78).</title>
        <authorList>
            <person name="Gronow S."/>
            <person name="Held B."/>
            <person name="Lucas S."/>
            <person name="Lapidus A."/>
            <person name="Del Rio T.G."/>
            <person name="Nolan M."/>
            <person name="Tice H."/>
            <person name="Deshpande S."/>
            <person name="Cheng J.F."/>
            <person name="Pitluck S."/>
            <person name="Liolios K."/>
            <person name="Pagani I."/>
            <person name="Ivanova N."/>
            <person name="Mavromatis K."/>
            <person name="Pati A."/>
            <person name="Tapia R."/>
            <person name="Han C."/>
            <person name="Goodwin L."/>
            <person name="Chen A."/>
            <person name="Palaniappan K."/>
            <person name="Land M."/>
            <person name="Hauser L."/>
            <person name="Chang Y.J."/>
            <person name="Jeffries C.D."/>
            <person name="Brambilla E.M."/>
            <person name="Rohde M."/>
            <person name="Goker M."/>
            <person name="Detter J.C."/>
            <person name="Woyke T."/>
            <person name="Bristow J."/>
            <person name="Markowitz V."/>
            <person name="Hugenholtz P."/>
            <person name="Kyrpides N.C."/>
            <person name="Klenk H.P."/>
            <person name="Eisen J.A."/>
        </authorList>
    </citation>
    <scope>NUCLEOTIDE SEQUENCE [LARGE SCALE GENOMIC DNA]</scope>
    <source>
        <strain evidence="1 2">DSM 18170</strain>
    </source>
</reference>
<name>F0R793_PHOSB</name>
<dbReference type="EMBL" id="CP002530">
    <property type="protein sequence ID" value="ADY36920.1"/>
    <property type="molecule type" value="Genomic_DNA"/>
</dbReference>
<evidence type="ECO:0000313" key="1">
    <source>
        <dbReference type="EMBL" id="ADY36920.1"/>
    </source>
</evidence>
<protein>
    <submittedName>
        <fullName evidence="1">Uncharacterized protein</fullName>
    </submittedName>
</protein>
<sequence length="77" mass="9393">MQKYKNPLTTQAKSINRCYKAAFSCRIICRYQKSPYICNVFFIVLDLRLTKVGVQRYSFFYVRTLWRRKKTSACYWE</sequence>